<evidence type="ECO:0000256" key="1">
    <source>
        <dbReference type="SAM" id="SignalP"/>
    </source>
</evidence>
<keyword evidence="1" id="KW-0732">Signal</keyword>
<dbReference type="Proteomes" id="UP001623330">
    <property type="component" value="Unassembled WGS sequence"/>
</dbReference>
<gene>
    <name evidence="2" type="ORF">RNJ44_00110</name>
</gene>
<proteinExistence type="predicted"/>
<feature type="signal peptide" evidence="1">
    <location>
        <begin position="1"/>
        <end position="18"/>
    </location>
</feature>
<keyword evidence="3" id="KW-1185">Reference proteome</keyword>
<reference evidence="2 3" key="1">
    <citation type="submission" date="2024-05" db="EMBL/GenBank/DDBJ databases">
        <title>Long read based assembly of the Candida bracarensis genome reveals expanded adhesin content.</title>
        <authorList>
            <person name="Marcet-Houben M."/>
            <person name="Ksiezopolska E."/>
            <person name="Gabaldon T."/>
        </authorList>
    </citation>
    <scope>NUCLEOTIDE SEQUENCE [LARGE SCALE GENOMIC DNA]</scope>
    <source>
        <strain evidence="2 3">CBM6</strain>
    </source>
</reference>
<sequence length="145" mass="16504">MVNIVPTILFGLCGLVSAQTTHVVNITNSSFIQSGNFNSNPADSWELDLNPVLPRQTWYRSFQVWVVMARHILVLLPTLWWTVSARLNLTARLNLVLPRTQRGTHNYQQALRMSPRTAPPRPISYHTSLPWDLTARHTPVLLPTL</sequence>
<dbReference type="EMBL" id="JBEVYD010000001">
    <property type="protein sequence ID" value="KAL3235351.1"/>
    <property type="molecule type" value="Genomic_DNA"/>
</dbReference>
<organism evidence="2 3">
    <name type="scientific">Nakaseomyces bracarensis</name>
    <dbReference type="NCBI Taxonomy" id="273131"/>
    <lineage>
        <taxon>Eukaryota</taxon>
        <taxon>Fungi</taxon>
        <taxon>Dikarya</taxon>
        <taxon>Ascomycota</taxon>
        <taxon>Saccharomycotina</taxon>
        <taxon>Saccharomycetes</taxon>
        <taxon>Saccharomycetales</taxon>
        <taxon>Saccharomycetaceae</taxon>
        <taxon>Nakaseomyces</taxon>
    </lineage>
</organism>
<evidence type="ECO:0000313" key="3">
    <source>
        <dbReference type="Proteomes" id="UP001623330"/>
    </source>
</evidence>
<accession>A0ABR4P184</accession>
<name>A0ABR4P184_9SACH</name>
<comment type="caution">
    <text evidence="2">The sequence shown here is derived from an EMBL/GenBank/DDBJ whole genome shotgun (WGS) entry which is preliminary data.</text>
</comment>
<evidence type="ECO:0000313" key="2">
    <source>
        <dbReference type="EMBL" id="KAL3235351.1"/>
    </source>
</evidence>
<feature type="chain" id="PRO_5047012062" evidence="1">
    <location>
        <begin position="19"/>
        <end position="145"/>
    </location>
</feature>
<protein>
    <submittedName>
        <fullName evidence="2">Uncharacterized protein</fullName>
    </submittedName>
</protein>